<dbReference type="EMBL" id="JAVAMQ010000007">
    <property type="protein sequence ID" value="MDP5307364.1"/>
    <property type="molecule type" value="Genomic_DNA"/>
</dbReference>
<dbReference type="InterPro" id="IPR009057">
    <property type="entry name" value="Homeodomain-like_sf"/>
</dbReference>
<dbReference type="InterPro" id="IPR035965">
    <property type="entry name" value="PAS-like_dom_sf"/>
</dbReference>
<proteinExistence type="predicted"/>
<dbReference type="PROSITE" id="PS50112">
    <property type="entry name" value="PAS"/>
    <property type="match status" value="1"/>
</dbReference>
<protein>
    <submittedName>
        <fullName evidence="2">Transcriptional regulator PpsR</fullName>
    </submittedName>
</protein>
<accession>A0ABT9JC48</accession>
<dbReference type="Gene3D" id="3.30.450.20">
    <property type="entry name" value="PAS domain"/>
    <property type="match status" value="3"/>
</dbReference>
<evidence type="ECO:0000313" key="3">
    <source>
        <dbReference type="Proteomes" id="UP001224997"/>
    </source>
</evidence>
<dbReference type="Gene3D" id="1.10.10.60">
    <property type="entry name" value="Homeodomain-like"/>
    <property type="match status" value="1"/>
</dbReference>
<dbReference type="Pfam" id="PF00989">
    <property type="entry name" value="PAS"/>
    <property type="match status" value="1"/>
</dbReference>
<sequence length="475" mass="52618">MTRQDHRRSWTKAGSLPQPANFATLIESACDLAVSLNEEMLVEGISVNGDAPSLGCLDHWVGRQFDSFLTDESRIKFSQRIADVMADPDLAPKAIELNHVDNATWEFPVRYTIHRGLDGRILLLGRDMQPIAEVQRRLLQEQLARERDYQKLRAEESFYRTVLEASTTPIMLVDARQGRIRDANAAAADLFGTSAQALSGGMFAQLFEGRRRDELTEALQAAAAPDQPAGVDVVVRRLGRMLRLMPSFFRASGDLYLLCRIEEADQQRKDQEHSSRALVQLFASSADAIVLTDARGVIRDANEAFLAMIDATEARQARGLSLAEFLARSGVDIKLILEAATKQDRLRSYGAQVVSRIGSRTSVDISAARLDNPRSDPGFGLIMRDVTRREQMATEGGMVLMGDDAMRQVMDLVGTTSLKELASATSNVVEKMCIETALQLTSNNRVAAAEMLGLSRQSLYVKLRKHGFIDDSEDR</sequence>
<evidence type="ECO:0000259" key="1">
    <source>
        <dbReference type="PROSITE" id="PS50112"/>
    </source>
</evidence>
<dbReference type="PANTHER" id="PTHR44757:SF2">
    <property type="entry name" value="BIOFILM ARCHITECTURE MAINTENANCE PROTEIN MBAA"/>
    <property type="match status" value="1"/>
</dbReference>
<dbReference type="Pfam" id="PF08448">
    <property type="entry name" value="PAS_4"/>
    <property type="match status" value="1"/>
</dbReference>
<dbReference type="CDD" id="cd00130">
    <property type="entry name" value="PAS"/>
    <property type="match status" value="1"/>
</dbReference>
<comment type="caution">
    <text evidence="2">The sequence shown here is derived from an EMBL/GenBank/DDBJ whole genome shotgun (WGS) entry which is preliminary data.</text>
</comment>
<evidence type="ECO:0000313" key="2">
    <source>
        <dbReference type="EMBL" id="MDP5307364.1"/>
    </source>
</evidence>
<name>A0ABT9JC48_9RHOB</name>
<dbReference type="Proteomes" id="UP001224997">
    <property type="component" value="Unassembled WGS sequence"/>
</dbReference>
<dbReference type="Pfam" id="PF02954">
    <property type="entry name" value="HTH_8"/>
    <property type="match status" value="1"/>
</dbReference>
<gene>
    <name evidence="2" type="primary">ppsR</name>
    <name evidence="2" type="ORF">Q5Y72_09690</name>
</gene>
<dbReference type="PRINTS" id="PR01590">
    <property type="entry name" value="HTHFIS"/>
</dbReference>
<dbReference type="InterPro" id="IPR013767">
    <property type="entry name" value="PAS_fold"/>
</dbReference>
<dbReference type="InterPro" id="IPR052155">
    <property type="entry name" value="Biofilm_reg_signaling"/>
</dbReference>
<dbReference type="SMART" id="SM00091">
    <property type="entry name" value="PAS"/>
    <property type="match status" value="2"/>
</dbReference>
<organism evidence="2 3">
    <name type="scientific">Paracoccus spongiarum</name>
    <dbReference type="NCBI Taxonomy" id="3064387"/>
    <lineage>
        <taxon>Bacteria</taxon>
        <taxon>Pseudomonadati</taxon>
        <taxon>Pseudomonadota</taxon>
        <taxon>Alphaproteobacteria</taxon>
        <taxon>Rhodobacterales</taxon>
        <taxon>Paracoccaceae</taxon>
        <taxon>Paracoccus</taxon>
    </lineage>
</organism>
<dbReference type="NCBIfam" id="TIGR00229">
    <property type="entry name" value="sensory_box"/>
    <property type="match status" value="2"/>
</dbReference>
<feature type="domain" description="PAS" evidence="1">
    <location>
        <begin position="155"/>
        <end position="226"/>
    </location>
</feature>
<dbReference type="InterPro" id="IPR002197">
    <property type="entry name" value="HTH_Fis"/>
</dbReference>
<dbReference type="InterPro" id="IPR011785">
    <property type="entry name" value="Tscrpt_reg_PpsR-CrtJ"/>
</dbReference>
<dbReference type="InterPro" id="IPR013656">
    <property type="entry name" value="PAS_4"/>
</dbReference>
<dbReference type="NCBIfam" id="TIGR02040">
    <property type="entry name" value="PpsR-CrtJ"/>
    <property type="match status" value="1"/>
</dbReference>
<dbReference type="RefSeq" id="WP_305963208.1">
    <property type="nucleotide sequence ID" value="NZ_JAVAMQ010000007.1"/>
</dbReference>
<dbReference type="InterPro" id="IPR000014">
    <property type="entry name" value="PAS"/>
</dbReference>
<reference evidence="2 3" key="1">
    <citation type="submission" date="2023-08" db="EMBL/GenBank/DDBJ databases">
        <authorList>
            <person name="Park J.-S."/>
        </authorList>
    </citation>
    <scope>NUCLEOTIDE SEQUENCE [LARGE SCALE GENOMIC DNA]</scope>
    <source>
        <strain evidence="2 3">2205BS29-5</strain>
    </source>
</reference>
<keyword evidence="3" id="KW-1185">Reference proteome</keyword>
<dbReference type="SUPFAM" id="SSF46689">
    <property type="entry name" value="Homeodomain-like"/>
    <property type="match status" value="1"/>
</dbReference>
<dbReference type="SUPFAM" id="SSF55785">
    <property type="entry name" value="PYP-like sensor domain (PAS domain)"/>
    <property type="match status" value="2"/>
</dbReference>
<dbReference type="PANTHER" id="PTHR44757">
    <property type="entry name" value="DIGUANYLATE CYCLASE DGCP"/>
    <property type="match status" value="1"/>
</dbReference>
<dbReference type="Gene3D" id="1.20.5.430">
    <property type="match status" value="1"/>
</dbReference>